<dbReference type="Pfam" id="PF00096">
    <property type="entry name" value="zf-C2H2"/>
    <property type="match status" value="1"/>
</dbReference>
<dbReference type="EMBL" id="VTPC01064089">
    <property type="protein sequence ID" value="KAF2889658.1"/>
    <property type="molecule type" value="Genomic_DNA"/>
</dbReference>
<keyword evidence="4" id="KW-1185">Reference proteome</keyword>
<proteinExistence type="predicted"/>
<feature type="domain" description="C2H2-type" evidence="2">
    <location>
        <begin position="12"/>
        <end position="39"/>
    </location>
</feature>
<accession>A0A8K0CLM9</accession>
<evidence type="ECO:0000259" key="2">
    <source>
        <dbReference type="PROSITE" id="PS50157"/>
    </source>
</evidence>
<keyword evidence="1" id="KW-0862">Zinc</keyword>
<gene>
    <name evidence="3" type="ORF">ILUMI_16515</name>
</gene>
<dbReference type="InterPro" id="IPR013087">
    <property type="entry name" value="Znf_C2H2_type"/>
</dbReference>
<dbReference type="InterPro" id="IPR036236">
    <property type="entry name" value="Znf_C2H2_sf"/>
</dbReference>
<evidence type="ECO:0000256" key="1">
    <source>
        <dbReference type="PROSITE-ProRule" id="PRU00042"/>
    </source>
</evidence>
<dbReference type="GO" id="GO:0008270">
    <property type="term" value="F:zinc ion binding"/>
    <property type="evidence" value="ECO:0007669"/>
    <property type="project" value="UniProtKB-KW"/>
</dbReference>
<dbReference type="Proteomes" id="UP000801492">
    <property type="component" value="Unassembled WGS sequence"/>
</dbReference>
<comment type="caution">
    <text evidence="3">The sequence shown here is derived from an EMBL/GenBank/DDBJ whole genome shotgun (WGS) entry which is preliminary data.</text>
</comment>
<dbReference type="OrthoDB" id="6758069at2759"/>
<dbReference type="SUPFAM" id="SSF57667">
    <property type="entry name" value="beta-beta-alpha zinc fingers"/>
    <property type="match status" value="1"/>
</dbReference>
<dbReference type="AlphaFoldDB" id="A0A8K0CLM9"/>
<protein>
    <recommendedName>
        <fullName evidence="2">C2H2-type domain-containing protein</fullName>
    </recommendedName>
</protein>
<organism evidence="3 4">
    <name type="scientific">Ignelater luminosus</name>
    <name type="common">Cucubano</name>
    <name type="synonym">Pyrophorus luminosus</name>
    <dbReference type="NCBI Taxonomy" id="2038154"/>
    <lineage>
        <taxon>Eukaryota</taxon>
        <taxon>Metazoa</taxon>
        <taxon>Ecdysozoa</taxon>
        <taxon>Arthropoda</taxon>
        <taxon>Hexapoda</taxon>
        <taxon>Insecta</taxon>
        <taxon>Pterygota</taxon>
        <taxon>Neoptera</taxon>
        <taxon>Endopterygota</taxon>
        <taxon>Coleoptera</taxon>
        <taxon>Polyphaga</taxon>
        <taxon>Elateriformia</taxon>
        <taxon>Elateroidea</taxon>
        <taxon>Elateridae</taxon>
        <taxon>Agrypninae</taxon>
        <taxon>Pyrophorini</taxon>
        <taxon>Ignelater</taxon>
    </lineage>
</organism>
<dbReference type="SMART" id="SM00355">
    <property type="entry name" value="ZnF_C2H2"/>
    <property type="match status" value="2"/>
</dbReference>
<keyword evidence="1" id="KW-0863">Zinc-finger</keyword>
<dbReference type="PROSITE" id="PS50157">
    <property type="entry name" value="ZINC_FINGER_C2H2_2"/>
    <property type="match status" value="1"/>
</dbReference>
<name>A0A8K0CLM9_IGNLU</name>
<evidence type="ECO:0000313" key="3">
    <source>
        <dbReference type="EMBL" id="KAF2889658.1"/>
    </source>
</evidence>
<sequence>MLPSYCGQIVAFPCPRCGREYKHKTSLQRHLRYYCGKESKYACKYCGHKTNHEIALLAHYLSAHEDFATK</sequence>
<dbReference type="Gene3D" id="3.30.160.60">
    <property type="entry name" value="Classic Zinc Finger"/>
    <property type="match status" value="1"/>
</dbReference>
<reference evidence="3" key="1">
    <citation type="submission" date="2019-08" db="EMBL/GenBank/DDBJ databases">
        <title>The genome of the North American firefly Photinus pyralis.</title>
        <authorList>
            <consortium name="Photinus pyralis genome working group"/>
            <person name="Fallon T.R."/>
            <person name="Sander Lower S.E."/>
            <person name="Weng J.-K."/>
        </authorList>
    </citation>
    <scope>NUCLEOTIDE SEQUENCE</scope>
    <source>
        <strain evidence="3">TRF0915ILg1</strain>
        <tissue evidence="3">Whole body</tissue>
    </source>
</reference>
<evidence type="ECO:0000313" key="4">
    <source>
        <dbReference type="Proteomes" id="UP000801492"/>
    </source>
</evidence>
<keyword evidence="1" id="KW-0479">Metal-binding</keyword>